<dbReference type="EMBL" id="ML986619">
    <property type="protein sequence ID" value="KAF2264052.1"/>
    <property type="molecule type" value="Genomic_DNA"/>
</dbReference>
<name>A0A9P4K7J4_9PLEO</name>
<evidence type="ECO:0000313" key="2">
    <source>
        <dbReference type="Proteomes" id="UP000800093"/>
    </source>
</evidence>
<protein>
    <submittedName>
        <fullName evidence="1">Uncharacterized protein</fullName>
    </submittedName>
</protein>
<organism evidence="1 2">
    <name type="scientific">Lojkania enalia</name>
    <dbReference type="NCBI Taxonomy" id="147567"/>
    <lineage>
        <taxon>Eukaryota</taxon>
        <taxon>Fungi</taxon>
        <taxon>Dikarya</taxon>
        <taxon>Ascomycota</taxon>
        <taxon>Pezizomycotina</taxon>
        <taxon>Dothideomycetes</taxon>
        <taxon>Pleosporomycetidae</taxon>
        <taxon>Pleosporales</taxon>
        <taxon>Pleosporales incertae sedis</taxon>
        <taxon>Lojkania</taxon>
    </lineage>
</organism>
<proteinExistence type="predicted"/>
<keyword evidence="2" id="KW-1185">Reference proteome</keyword>
<gene>
    <name evidence="1" type="ORF">CC78DRAFT_533497</name>
</gene>
<dbReference type="AlphaFoldDB" id="A0A9P4K7J4"/>
<dbReference type="Proteomes" id="UP000800093">
    <property type="component" value="Unassembled WGS sequence"/>
</dbReference>
<evidence type="ECO:0000313" key="1">
    <source>
        <dbReference type="EMBL" id="KAF2264052.1"/>
    </source>
</evidence>
<comment type="caution">
    <text evidence="1">The sequence shown here is derived from an EMBL/GenBank/DDBJ whole genome shotgun (WGS) entry which is preliminary data.</text>
</comment>
<sequence>MSYITRFPSTDAVSIPQTPIATNIPGSFPKREASLTGPAAQSTGLGMNMACALAFFIKGTSF</sequence>
<reference evidence="2" key="1">
    <citation type="journal article" date="2020" name="Stud. Mycol.">
        <title>101 Dothideomycetes genomes: A test case for predicting lifestyles and emergence of pathogens.</title>
        <authorList>
            <person name="Haridas S."/>
            <person name="Albert R."/>
            <person name="Binder M."/>
            <person name="Bloem J."/>
            <person name="LaButti K."/>
            <person name="Salamov A."/>
            <person name="Andreopoulos B."/>
            <person name="Baker S."/>
            <person name="Barry K."/>
            <person name="Bills G."/>
            <person name="Bluhm B."/>
            <person name="Cannon C."/>
            <person name="Castanera R."/>
            <person name="Culley D."/>
            <person name="Daum C."/>
            <person name="Ezra D."/>
            <person name="Gonzalez J."/>
            <person name="Henrissat B."/>
            <person name="Kuo A."/>
            <person name="Liang C."/>
            <person name="Lipzen A."/>
            <person name="Lutzoni F."/>
            <person name="Magnuson J."/>
            <person name="Mondo S."/>
            <person name="Nolan M."/>
            <person name="Ohm R."/>
            <person name="Pangilinan J."/>
            <person name="Park H.-J."/>
            <person name="Ramirez L."/>
            <person name="Alfaro M."/>
            <person name="Sun H."/>
            <person name="Tritt A."/>
            <person name="Yoshinaga Y."/>
            <person name="Zwiers L.-H."/>
            <person name="Turgeon B."/>
            <person name="Goodwin S."/>
            <person name="Spatafora J."/>
            <person name="Crous P."/>
            <person name="Grigoriev I."/>
        </authorList>
    </citation>
    <scope>NUCLEOTIDE SEQUENCE [LARGE SCALE GENOMIC DNA]</scope>
    <source>
        <strain evidence="2">CBS 304.66</strain>
    </source>
</reference>
<accession>A0A9P4K7J4</accession>